<reference evidence="1" key="2">
    <citation type="journal article" date="2015" name="Data Brief">
        <title>Shoot transcriptome of the giant reed, Arundo donax.</title>
        <authorList>
            <person name="Barrero R.A."/>
            <person name="Guerrero F.D."/>
            <person name="Moolhuijzen P."/>
            <person name="Goolsby J.A."/>
            <person name="Tidwell J."/>
            <person name="Bellgard S.E."/>
            <person name="Bellgard M.I."/>
        </authorList>
    </citation>
    <scope>NUCLEOTIDE SEQUENCE</scope>
    <source>
        <tissue evidence="1">Shoot tissue taken approximately 20 cm above the soil surface</tissue>
    </source>
</reference>
<proteinExistence type="predicted"/>
<name>A0A0A9EH73_ARUDO</name>
<dbReference type="EMBL" id="GBRH01200705">
    <property type="protein sequence ID" value="JAD97190.1"/>
    <property type="molecule type" value="Transcribed_RNA"/>
</dbReference>
<sequence length="69" mass="7674">MPIQNLYIGLVGTSPCCPDRVYKARVILLQGHGPMFEDYSSKKVIKLPALVTFCRQRAWGRSPGTCAFS</sequence>
<reference evidence="1" key="1">
    <citation type="submission" date="2014-09" db="EMBL/GenBank/DDBJ databases">
        <authorList>
            <person name="Magalhaes I.L.F."/>
            <person name="Oliveira U."/>
            <person name="Santos F.R."/>
            <person name="Vidigal T.H.D.A."/>
            <person name="Brescovit A.D."/>
            <person name="Santos A.J."/>
        </authorList>
    </citation>
    <scope>NUCLEOTIDE SEQUENCE</scope>
    <source>
        <tissue evidence="1">Shoot tissue taken approximately 20 cm above the soil surface</tissue>
    </source>
</reference>
<protein>
    <submittedName>
        <fullName evidence="1">ATCOAD</fullName>
    </submittedName>
</protein>
<evidence type="ECO:0000313" key="1">
    <source>
        <dbReference type="EMBL" id="JAD97190.1"/>
    </source>
</evidence>
<accession>A0A0A9EH73</accession>
<dbReference type="AlphaFoldDB" id="A0A0A9EH73"/>
<organism evidence="1">
    <name type="scientific">Arundo donax</name>
    <name type="common">Giant reed</name>
    <name type="synonym">Donax arundinaceus</name>
    <dbReference type="NCBI Taxonomy" id="35708"/>
    <lineage>
        <taxon>Eukaryota</taxon>
        <taxon>Viridiplantae</taxon>
        <taxon>Streptophyta</taxon>
        <taxon>Embryophyta</taxon>
        <taxon>Tracheophyta</taxon>
        <taxon>Spermatophyta</taxon>
        <taxon>Magnoliopsida</taxon>
        <taxon>Liliopsida</taxon>
        <taxon>Poales</taxon>
        <taxon>Poaceae</taxon>
        <taxon>PACMAD clade</taxon>
        <taxon>Arundinoideae</taxon>
        <taxon>Arundineae</taxon>
        <taxon>Arundo</taxon>
    </lineage>
</organism>